<keyword evidence="1" id="KW-0812">Transmembrane</keyword>
<name>A0A0V8RSX3_9ACTO</name>
<protein>
    <submittedName>
        <fullName evidence="2">Uncharacterized protein</fullName>
    </submittedName>
</protein>
<organism evidence="2 3">
    <name type="scientific">Schaalia odontolytica</name>
    <dbReference type="NCBI Taxonomy" id="1660"/>
    <lineage>
        <taxon>Bacteria</taxon>
        <taxon>Bacillati</taxon>
        <taxon>Actinomycetota</taxon>
        <taxon>Actinomycetes</taxon>
        <taxon>Actinomycetales</taxon>
        <taxon>Actinomycetaceae</taxon>
        <taxon>Schaalia</taxon>
    </lineage>
</organism>
<evidence type="ECO:0000256" key="1">
    <source>
        <dbReference type="SAM" id="Phobius"/>
    </source>
</evidence>
<dbReference type="OrthoDB" id="3255677at2"/>
<dbReference type="EMBL" id="LLVT01000002">
    <property type="protein sequence ID" value="KSW11129.1"/>
    <property type="molecule type" value="Genomic_DNA"/>
</dbReference>
<comment type="caution">
    <text evidence="2">The sequence shown here is derived from an EMBL/GenBank/DDBJ whole genome shotgun (WGS) entry which is preliminary data.</text>
</comment>
<sequence length="97" mass="10519">MTYVLALAMVVVIVAAQWFFTSRALRSPSHFIGWVTGGYAAKIALLAIGLYVPRALGMDVRVAAIATIIAIIVSSTVEMMVMMRKRTMNVDAPSDTQ</sequence>
<reference evidence="2 3" key="1">
    <citation type="submission" date="2015-10" db="EMBL/GenBank/DDBJ databases">
        <title>Draft Genome of Actinomyces odontolyticus subsp. actinosynbacter strain XH001.</title>
        <authorList>
            <person name="Mclean J.S."/>
            <person name="He X."/>
        </authorList>
    </citation>
    <scope>NUCLEOTIDE SEQUENCE [LARGE SCALE GENOMIC DNA]</scope>
    <source>
        <strain evidence="2 3">XH001</strain>
    </source>
</reference>
<dbReference type="Proteomes" id="UP000054686">
    <property type="component" value="Unassembled WGS sequence"/>
</dbReference>
<keyword evidence="1" id="KW-1133">Transmembrane helix</keyword>
<accession>A0A0V8RSX3</accession>
<feature type="transmembrane region" description="Helical" evidence="1">
    <location>
        <begin position="64"/>
        <end position="83"/>
    </location>
</feature>
<evidence type="ECO:0000313" key="2">
    <source>
        <dbReference type="EMBL" id="KSW11129.1"/>
    </source>
</evidence>
<feature type="transmembrane region" description="Helical" evidence="1">
    <location>
        <begin position="32"/>
        <end position="52"/>
    </location>
</feature>
<keyword evidence="1" id="KW-0472">Membrane</keyword>
<dbReference type="RefSeq" id="WP_034467456.1">
    <property type="nucleotide sequence ID" value="NZ_CP040006.1"/>
</dbReference>
<proteinExistence type="predicted"/>
<gene>
    <name evidence="2" type="ORF">APY09_06615</name>
</gene>
<evidence type="ECO:0000313" key="3">
    <source>
        <dbReference type="Proteomes" id="UP000054686"/>
    </source>
</evidence>
<dbReference type="AlphaFoldDB" id="A0A0V8RSX3"/>